<reference evidence="9" key="1">
    <citation type="submission" date="2022-06" db="EMBL/GenBank/DDBJ databases">
        <title>Complete genome sequences of two strains of the flax pathogen Septoria linicola.</title>
        <authorList>
            <person name="Lapalu N."/>
            <person name="Simon A."/>
            <person name="Demenou B."/>
            <person name="Paumier D."/>
            <person name="Guillot M.-P."/>
            <person name="Gout L."/>
            <person name="Valade R."/>
        </authorList>
    </citation>
    <scope>NUCLEOTIDE SEQUENCE</scope>
    <source>
        <strain evidence="9">SE15195</strain>
    </source>
</reference>
<evidence type="ECO:0000256" key="3">
    <source>
        <dbReference type="ARBA" id="ARBA00022630"/>
    </source>
</evidence>
<dbReference type="InterPro" id="IPR007867">
    <property type="entry name" value="GMC_OxRtase_C"/>
</dbReference>
<keyword evidence="7" id="KW-0472">Membrane</keyword>
<dbReference type="Pfam" id="PF00732">
    <property type="entry name" value="GMC_oxred_N"/>
    <property type="match status" value="1"/>
</dbReference>
<dbReference type="Proteomes" id="UP001056384">
    <property type="component" value="Chromosome 9"/>
</dbReference>
<evidence type="ECO:0000256" key="5">
    <source>
        <dbReference type="PIRSR" id="PIRSR000137-1"/>
    </source>
</evidence>
<keyword evidence="10" id="KW-1185">Reference proteome</keyword>
<evidence type="ECO:0000256" key="7">
    <source>
        <dbReference type="SAM" id="Phobius"/>
    </source>
</evidence>
<comment type="cofactor">
    <cofactor evidence="1 6">
        <name>FAD</name>
        <dbReference type="ChEBI" id="CHEBI:57692"/>
    </cofactor>
</comment>
<dbReference type="EMBL" id="CP099426">
    <property type="protein sequence ID" value="USW56675.1"/>
    <property type="molecule type" value="Genomic_DNA"/>
</dbReference>
<proteinExistence type="inferred from homology"/>
<dbReference type="SUPFAM" id="SSF54373">
    <property type="entry name" value="FAD-linked reductases, C-terminal domain"/>
    <property type="match status" value="1"/>
</dbReference>
<evidence type="ECO:0000256" key="1">
    <source>
        <dbReference type="ARBA" id="ARBA00001974"/>
    </source>
</evidence>
<sequence>MSLYANARHGLASSTYRQLAAYFAVGFGAVYILSKVFRELIHRLSPSVLPGEPNTALLASPRPNTGDVTAKDLANAREYDYIIIGTGTAGCVLANRLTEDANSTVLGIEAGHSDLKQIFSRIPAGFGRLFGTAADWAFSTAKEPECNNREMFWPRGKMLGGCSAINAMIYNKGAAEDFNEWEKMGNSGWGFDDLRKYMLKAEGYQHGPRSKISNEDLADHGRGGPWQTGYTYTHALSQIFLDACEAIGIPKIRDFNTQKGMIGASLFQTFIDSKGQRSSTAVAYLTEKVAKRPNLSLATGQVVTKIIFDTSSAEPRAIGVEMASSKISPIRYIVKAKKEVILSAGAVATPQILKLSGLGPAAELQKHGISVIKDIAGVGQNLVDHLCGITCFEIKVPSLQYLFHPVNSLPALIEWFRYGTGAMTTNAGEAGCFVRTADREDAPESLRKNDLSSGPGAPDLELLIGPLSYINHGRTVASTSKEWFSIGPIMLRPESRGTITLSSPSPFDAPTINANYLSTQHDRDMMTYGMRLSRRVAQTAAFKDAFSQWYFPAKMNEMNDDQLLEAVRSGSETIYHPMGTAKMGPASDPTAVVDASLKVHGVQGLRIVDASIFPMPVACHPCAPVVMTAEKAADMIKAGQ</sequence>
<dbReference type="InterPro" id="IPR036188">
    <property type="entry name" value="FAD/NAD-bd_sf"/>
</dbReference>
<evidence type="ECO:0000259" key="8">
    <source>
        <dbReference type="PROSITE" id="PS00624"/>
    </source>
</evidence>
<keyword evidence="3" id="KW-0285">Flavoprotein</keyword>
<feature type="transmembrane region" description="Helical" evidence="7">
    <location>
        <begin position="20"/>
        <end position="37"/>
    </location>
</feature>
<keyword evidence="4 6" id="KW-0274">FAD</keyword>
<dbReference type="GO" id="GO:0050660">
    <property type="term" value="F:flavin adenine dinucleotide binding"/>
    <property type="evidence" value="ECO:0007669"/>
    <property type="project" value="InterPro"/>
</dbReference>
<dbReference type="Pfam" id="PF05199">
    <property type="entry name" value="GMC_oxred_C"/>
    <property type="match status" value="1"/>
</dbReference>
<dbReference type="InterPro" id="IPR012132">
    <property type="entry name" value="GMC_OxRdtase"/>
</dbReference>
<organism evidence="9 10">
    <name type="scientific">Septoria linicola</name>
    <dbReference type="NCBI Taxonomy" id="215465"/>
    <lineage>
        <taxon>Eukaryota</taxon>
        <taxon>Fungi</taxon>
        <taxon>Dikarya</taxon>
        <taxon>Ascomycota</taxon>
        <taxon>Pezizomycotina</taxon>
        <taxon>Dothideomycetes</taxon>
        <taxon>Dothideomycetidae</taxon>
        <taxon>Mycosphaerellales</taxon>
        <taxon>Mycosphaerellaceae</taxon>
        <taxon>Septoria</taxon>
    </lineage>
</organism>
<feature type="active site" description="Proton acceptor" evidence="5">
    <location>
        <position position="620"/>
    </location>
</feature>
<comment type="similarity">
    <text evidence="2">Belongs to the GMC oxidoreductase family.</text>
</comment>
<dbReference type="PANTHER" id="PTHR11552">
    <property type="entry name" value="GLUCOSE-METHANOL-CHOLINE GMC OXIDOREDUCTASE"/>
    <property type="match status" value="1"/>
</dbReference>
<evidence type="ECO:0000256" key="2">
    <source>
        <dbReference type="ARBA" id="ARBA00010790"/>
    </source>
</evidence>
<accession>A0A9Q9AWZ6</accession>
<evidence type="ECO:0000313" key="9">
    <source>
        <dbReference type="EMBL" id="USW56675.1"/>
    </source>
</evidence>
<feature type="binding site" evidence="6">
    <location>
        <position position="303"/>
    </location>
    <ligand>
        <name>FAD</name>
        <dbReference type="ChEBI" id="CHEBI:57692"/>
    </ligand>
</feature>
<keyword evidence="7" id="KW-1133">Transmembrane helix</keyword>
<dbReference type="PROSITE" id="PS00624">
    <property type="entry name" value="GMC_OXRED_2"/>
    <property type="match status" value="1"/>
</dbReference>
<dbReference type="SUPFAM" id="SSF51905">
    <property type="entry name" value="FAD/NAD(P)-binding domain"/>
    <property type="match status" value="1"/>
</dbReference>
<dbReference type="PANTHER" id="PTHR11552:SF147">
    <property type="entry name" value="CHOLINE DEHYDROGENASE, MITOCHONDRIAL"/>
    <property type="match status" value="1"/>
</dbReference>
<dbReference type="Gene3D" id="3.30.560.10">
    <property type="entry name" value="Glucose Oxidase, domain 3"/>
    <property type="match status" value="1"/>
</dbReference>
<feature type="domain" description="Glucose-methanol-choline oxidoreductase N-terminal" evidence="8">
    <location>
        <begin position="345"/>
        <end position="359"/>
    </location>
</feature>
<dbReference type="InterPro" id="IPR000172">
    <property type="entry name" value="GMC_OxRdtase_N"/>
</dbReference>
<evidence type="ECO:0000256" key="6">
    <source>
        <dbReference type="PIRSR" id="PIRSR000137-2"/>
    </source>
</evidence>
<feature type="active site" description="Proton donor" evidence="5">
    <location>
        <position position="576"/>
    </location>
</feature>
<keyword evidence="7" id="KW-0812">Transmembrane</keyword>
<dbReference type="PIRSF" id="PIRSF000137">
    <property type="entry name" value="Alcohol_oxidase"/>
    <property type="match status" value="1"/>
</dbReference>
<evidence type="ECO:0000313" key="10">
    <source>
        <dbReference type="Proteomes" id="UP001056384"/>
    </source>
</evidence>
<dbReference type="GO" id="GO:0016614">
    <property type="term" value="F:oxidoreductase activity, acting on CH-OH group of donors"/>
    <property type="evidence" value="ECO:0007669"/>
    <property type="project" value="InterPro"/>
</dbReference>
<dbReference type="Gene3D" id="3.50.50.60">
    <property type="entry name" value="FAD/NAD(P)-binding domain"/>
    <property type="match status" value="1"/>
</dbReference>
<evidence type="ECO:0000256" key="4">
    <source>
        <dbReference type="ARBA" id="ARBA00022827"/>
    </source>
</evidence>
<dbReference type="AlphaFoldDB" id="A0A9Q9AWZ6"/>
<name>A0A9Q9AWZ6_9PEZI</name>
<protein>
    <submittedName>
        <fullName evidence="9">Glucose-methanol-choline oxidoreductase, FAD/NAD(P)-binding domain superfamily</fullName>
    </submittedName>
</protein>
<gene>
    <name evidence="9" type="ORF">Slin15195_G099940</name>
</gene>